<feature type="binding site" evidence="5 7">
    <location>
        <position position="196"/>
    </location>
    <ligand>
        <name>FMN</name>
        <dbReference type="ChEBI" id="CHEBI:58210"/>
    </ligand>
</feature>
<dbReference type="GO" id="GO:0010181">
    <property type="term" value="F:FMN binding"/>
    <property type="evidence" value="ECO:0007669"/>
    <property type="project" value="UniProtKB-UniRule"/>
</dbReference>
<gene>
    <name evidence="5 10" type="primary">pdxH</name>
    <name evidence="10" type="ORF">J0A66_19790</name>
</gene>
<dbReference type="InterPro" id="IPR019740">
    <property type="entry name" value="Pyridox_Oxase_CS"/>
</dbReference>
<evidence type="ECO:0000256" key="4">
    <source>
        <dbReference type="ARBA" id="ARBA00023002"/>
    </source>
</evidence>
<evidence type="ECO:0000259" key="8">
    <source>
        <dbReference type="Pfam" id="PF01243"/>
    </source>
</evidence>
<keyword evidence="2 5" id="KW-0285">Flavoprotein</keyword>
<comment type="catalytic activity">
    <reaction evidence="5">
        <text>pyridoxine 5'-phosphate + O2 = pyridoxal 5'-phosphate + H2O2</text>
        <dbReference type="Rhea" id="RHEA:15149"/>
        <dbReference type="ChEBI" id="CHEBI:15379"/>
        <dbReference type="ChEBI" id="CHEBI:16240"/>
        <dbReference type="ChEBI" id="CHEBI:58589"/>
        <dbReference type="ChEBI" id="CHEBI:597326"/>
        <dbReference type="EC" id="1.4.3.5"/>
    </reaction>
</comment>
<dbReference type="Proteomes" id="UP000664654">
    <property type="component" value="Unassembled WGS sequence"/>
</dbReference>
<feature type="binding site" evidence="5 7">
    <location>
        <position position="83"/>
    </location>
    <ligand>
        <name>FMN</name>
        <dbReference type="ChEBI" id="CHEBI:58210"/>
    </ligand>
</feature>
<dbReference type="InterPro" id="IPR019576">
    <property type="entry name" value="Pyridoxamine_oxidase_dimer_C"/>
</dbReference>
<comment type="cofactor">
    <cofactor evidence="5 7">
        <name>FMN</name>
        <dbReference type="ChEBI" id="CHEBI:58210"/>
    </cofactor>
    <text evidence="5 7">Binds 1 FMN per subunit.</text>
</comment>
<feature type="binding site" evidence="5 6">
    <location>
        <position position="124"/>
    </location>
    <ligand>
        <name>substrate</name>
    </ligand>
</feature>
<dbReference type="PIRSF" id="PIRSF000190">
    <property type="entry name" value="Pyd_amn-ph_oxd"/>
    <property type="match status" value="1"/>
</dbReference>
<feature type="binding site" evidence="5 7">
    <location>
        <position position="186"/>
    </location>
    <ligand>
        <name>FMN</name>
        <dbReference type="ChEBI" id="CHEBI:58210"/>
    </ligand>
</feature>
<dbReference type="NCBIfam" id="TIGR00558">
    <property type="entry name" value="pdxH"/>
    <property type="match status" value="1"/>
</dbReference>
<dbReference type="EC" id="1.4.3.5" evidence="5"/>
<organism evidence="10 11">
    <name type="scientific">Bowmanella dokdonensis</name>
    <dbReference type="NCBI Taxonomy" id="751969"/>
    <lineage>
        <taxon>Bacteria</taxon>
        <taxon>Pseudomonadati</taxon>
        <taxon>Pseudomonadota</taxon>
        <taxon>Gammaproteobacteria</taxon>
        <taxon>Alteromonadales</taxon>
        <taxon>Alteromonadaceae</taxon>
        <taxon>Bowmanella</taxon>
    </lineage>
</organism>
<dbReference type="PANTHER" id="PTHR10851">
    <property type="entry name" value="PYRIDOXINE-5-PHOSPHATE OXIDASE"/>
    <property type="match status" value="1"/>
</dbReference>
<keyword evidence="3 5" id="KW-0288">FMN</keyword>
<evidence type="ECO:0000256" key="5">
    <source>
        <dbReference type="HAMAP-Rule" id="MF_01629"/>
    </source>
</evidence>
<feature type="binding site" evidence="5 7">
    <location>
        <position position="106"/>
    </location>
    <ligand>
        <name>FMN</name>
        <dbReference type="ChEBI" id="CHEBI:58210"/>
    </ligand>
</feature>
<feature type="binding site" evidence="5 6">
    <location>
        <begin position="192"/>
        <end position="194"/>
    </location>
    <ligand>
        <name>substrate</name>
    </ligand>
</feature>
<evidence type="ECO:0000313" key="10">
    <source>
        <dbReference type="EMBL" id="MBN7827482.1"/>
    </source>
</evidence>
<keyword evidence="4 5" id="KW-0560">Oxidoreductase</keyword>
<dbReference type="GO" id="GO:0004733">
    <property type="term" value="F:pyridoxamine phosphate oxidase activity"/>
    <property type="evidence" value="ECO:0007669"/>
    <property type="project" value="UniProtKB-UniRule"/>
</dbReference>
<proteinExistence type="inferred from homology"/>
<feature type="binding site" evidence="5 7">
    <location>
        <begin position="77"/>
        <end position="78"/>
    </location>
    <ligand>
        <name>FMN</name>
        <dbReference type="ChEBI" id="CHEBI:58210"/>
    </ligand>
</feature>
<evidence type="ECO:0000313" key="11">
    <source>
        <dbReference type="Proteomes" id="UP000664654"/>
    </source>
</evidence>
<comment type="function">
    <text evidence="5">Catalyzes the oxidation of either pyridoxine 5'-phosphate (PNP) or pyridoxamine 5'-phosphate (PMP) into pyridoxal 5'-phosphate (PLP).</text>
</comment>
<sequence length="214" mass="24827">MLEKLADIRREYSRGGLDRDDLNPDPILQFESWLKDIIAVGIPDPTAMTVATVDPQGQPSQRIVLLKDVSEAGFVFYTNLGSRKAQELKTNGKISLHFPWHLIERQVKVCGTVEPLSKLQVSKYFLTRPRESQLAAWASQQSRPISTRQMLMSQFHQAREKFAKGEIPLPDFWGGYRVIPHEIEFWQGGEHRLHDRFVYRRQSGQDWQIERLMP</sequence>
<feature type="binding site" evidence="6">
    <location>
        <begin position="9"/>
        <end position="12"/>
    </location>
    <ligand>
        <name>substrate</name>
    </ligand>
</feature>
<keyword evidence="5" id="KW-0664">Pyridoxine biosynthesis</keyword>
<dbReference type="Pfam" id="PF01243">
    <property type="entry name" value="PNPOx_N"/>
    <property type="match status" value="1"/>
</dbReference>
<keyword evidence="11" id="KW-1185">Reference proteome</keyword>
<dbReference type="PROSITE" id="PS01064">
    <property type="entry name" value="PYRIDOX_OXIDASE"/>
    <property type="match status" value="1"/>
</dbReference>
<dbReference type="HAMAP" id="MF_01629">
    <property type="entry name" value="PdxH"/>
    <property type="match status" value="1"/>
</dbReference>
<evidence type="ECO:0000256" key="3">
    <source>
        <dbReference type="ARBA" id="ARBA00022643"/>
    </source>
</evidence>
<evidence type="ECO:0000256" key="2">
    <source>
        <dbReference type="ARBA" id="ARBA00022630"/>
    </source>
</evidence>
<dbReference type="Gene3D" id="2.30.110.10">
    <property type="entry name" value="Electron Transport, Fmn-binding Protein, Chain A"/>
    <property type="match status" value="1"/>
</dbReference>
<accession>A0A939DRI0</accession>
<dbReference type="NCBIfam" id="NF004231">
    <property type="entry name" value="PRK05679.1"/>
    <property type="match status" value="1"/>
</dbReference>
<dbReference type="GO" id="GO:0008615">
    <property type="term" value="P:pyridoxine biosynthetic process"/>
    <property type="evidence" value="ECO:0007669"/>
    <property type="project" value="UniProtKB-UniRule"/>
</dbReference>
<dbReference type="RefSeq" id="WP_206575593.1">
    <property type="nucleotide sequence ID" value="NZ_JAFKCV010000019.1"/>
</dbReference>
<dbReference type="InterPro" id="IPR011576">
    <property type="entry name" value="Pyridox_Oxase_N"/>
</dbReference>
<dbReference type="SUPFAM" id="SSF50475">
    <property type="entry name" value="FMN-binding split barrel"/>
    <property type="match status" value="1"/>
</dbReference>
<name>A0A939DRI0_9ALTE</name>
<comment type="catalytic activity">
    <reaction evidence="5">
        <text>pyridoxamine 5'-phosphate + O2 + H2O = pyridoxal 5'-phosphate + H2O2 + NH4(+)</text>
        <dbReference type="Rhea" id="RHEA:15817"/>
        <dbReference type="ChEBI" id="CHEBI:15377"/>
        <dbReference type="ChEBI" id="CHEBI:15379"/>
        <dbReference type="ChEBI" id="CHEBI:16240"/>
        <dbReference type="ChEBI" id="CHEBI:28938"/>
        <dbReference type="ChEBI" id="CHEBI:58451"/>
        <dbReference type="ChEBI" id="CHEBI:597326"/>
        <dbReference type="EC" id="1.4.3.5"/>
    </reaction>
</comment>
<feature type="binding site" evidence="5 6">
    <location>
        <position position="67"/>
    </location>
    <ligand>
        <name>substrate</name>
    </ligand>
</feature>
<evidence type="ECO:0000259" key="9">
    <source>
        <dbReference type="Pfam" id="PF10590"/>
    </source>
</evidence>
<comment type="subunit">
    <text evidence="5">Homodimer.</text>
</comment>
<evidence type="ECO:0000256" key="7">
    <source>
        <dbReference type="PIRSR" id="PIRSR000190-2"/>
    </source>
</evidence>
<evidence type="ECO:0000256" key="6">
    <source>
        <dbReference type="PIRSR" id="PIRSR000190-1"/>
    </source>
</evidence>
<feature type="binding site" evidence="5 7">
    <location>
        <begin position="141"/>
        <end position="142"/>
    </location>
    <ligand>
        <name>FMN</name>
        <dbReference type="ChEBI" id="CHEBI:58210"/>
    </ligand>
</feature>
<feature type="binding site" evidence="5 7">
    <location>
        <position position="84"/>
    </location>
    <ligand>
        <name>FMN</name>
        <dbReference type="ChEBI" id="CHEBI:58210"/>
    </ligand>
</feature>
<dbReference type="Pfam" id="PF10590">
    <property type="entry name" value="PNP_phzG_C"/>
    <property type="match status" value="1"/>
</dbReference>
<reference evidence="10" key="1">
    <citation type="submission" date="2021-03" db="EMBL/GenBank/DDBJ databases">
        <title>novel species isolated from a fishpond in China.</title>
        <authorList>
            <person name="Lu H."/>
            <person name="Cai Z."/>
        </authorList>
    </citation>
    <scope>NUCLEOTIDE SEQUENCE</scope>
    <source>
        <strain evidence="10">JCM 30855</strain>
    </source>
</reference>
<dbReference type="InterPro" id="IPR000659">
    <property type="entry name" value="Pyridox_Oxase"/>
</dbReference>
<comment type="similarity">
    <text evidence="1 5">Belongs to the pyridoxamine 5'-phosphate oxidase family.</text>
</comment>
<feature type="domain" description="Pyridoxine 5'-phosphate oxidase dimerisation C-terminal" evidence="9">
    <location>
        <begin position="173"/>
        <end position="214"/>
    </location>
</feature>
<dbReference type="EMBL" id="JAFKCV010000019">
    <property type="protein sequence ID" value="MBN7827482.1"/>
    <property type="molecule type" value="Genomic_DNA"/>
</dbReference>
<dbReference type="InterPro" id="IPR012349">
    <property type="entry name" value="Split_barrel_FMN-bd"/>
</dbReference>
<comment type="pathway">
    <text evidence="5">Cofactor metabolism; pyridoxal 5'-phosphate salvage; pyridoxal 5'-phosphate from pyridoxine 5'-phosphate: step 1/1.</text>
</comment>
<feature type="binding site" evidence="5 7">
    <location>
        <begin position="62"/>
        <end position="67"/>
    </location>
    <ligand>
        <name>FMN</name>
        <dbReference type="ChEBI" id="CHEBI:58210"/>
    </ligand>
</feature>
<feature type="binding site" evidence="5 6">
    <location>
        <position position="128"/>
    </location>
    <ligand>
        <name>substrate</name>
    </ligand>
</feature>
<evidence type="ECO:0000256" key="1">
    <source>
        <dbReference type="ARBA" id="ARBA00007301"/>
    </source>
</evidence>
<feature type="domain" description="Pyridoxamine 5'-phosphate oxidase N-terminal" evidence="8">
    <location>
        <begin position="41"/>
        <end position="160"/>
    </location>
</feature>
<comment type="caution">
    <text evidence="10">The sequence shown here is derived from an EMBL/GenBank/DDBJ whole genome shotgun (WGS) entry which is preliminary data.</text>
</comment>
<dbReference type="AlphaFoldDB" id="A0A939DRI0"/>
<comment type="pathway">
    <text evidence="5">Cofactor metabolism; pyridoxal 5'-phosphate salvage; pyridoxal 5'-phosphate from pyridoxamine 5'-phosphate: step 1/1.</text>
</comment>
<protein>
    <recommendedName>
        <fullName evidence="5">Pyridoxine/pyridoxamine 5'-phosphate oxidase</fullName>
        <ecNumber evidence="5">1.4.3.5</ecNumber>
    </recommendedName>
    <alternativeName>
        <fullName evidence="5">PNP/PMP oxidase</fullName>
        <shortName evidence="5">PNPOx</shortName>
    </alternativeName>
    <alternativeName>
        <fullName evidence="5">Pyridoxal 5'-phosphate synthase</fullName>
    </alternativeName>
</protein>
<dbReference type="PANTHER" id="PTHR10851:SF0">
    <property type="entry name" value="PYRIDOXINE-5'-PHOSPHATE OXIDASE"/>
    <property type="match status" value="1"/>
</dbReference>
<feature type="binding site" evidence="5 6">
    <location>
        <position position="132"/>
    </location>
    <ligand>
        <name>substrate</name>
    </ligand>
</feature>